<feature type="domain" description="DUF4806" evidence="2">
    <location>
        <begin position="244"/>
        <end position="329"/>
    </location>
</feature>
<feature type="region of interest" description="Disordered" evidence="1">
    <location>
        <begin position="354"/>
        <end position="396"/>
    </location>
</feature>
<feature type="compositionally biased region" description="Polar residues" evidence="1">
    <location>
        <begin position="101"/>
        <end position="125"/>
    </location>
</feature>
<dbReference type="PANTHER" id="PTHR34153:SF2">
    <property type="entry name" value="SI:CH211-262H13.3-RELATED"/>
    <property type="match status" value="1"/>
</dbReference>
<evidence type="ECO:0000259" key="2">
    <source>
        <dbReference type="Pfam" id="PF16064"/>
    </source>
</evidence>
<dbReference type="PANTHER" id="PTHR34153">
    <property type="entry name" value="SI:CH211-262H13.3-RELATED-RELATED"/>
    <property type="match status" value="1"/>
</dbReference>
<feature type="compositionally biased region" description="Low complexity" evidence="1">
    <location>
        <begin position="369"/>
        <end position="388"/>
    </location>
</feature>
<evidence type="ECO:0000313" key="3">
    <source>
        <dbReference type="Proteomes" id="UP000695022"/>
    </source>
</evidence>
<evidence type="ECO:0000313" key="4">
    <source>
        <dbReference type="RefSeq" id="XP_014680979.1"/>
    </source>
</evidence>
<keyword evidence="3" id="KW-1185">Reference proteome</keyword>
<accession>A0ABM1F958</accession>
<dbReference type="RefSeq" id="XP_014680979.1">
    <property type="nucleotide sequence ID" value="XM_014825493.1"/>
</dbReference>
<protein>
    <submittedName>
        <fullName evidence="4">Uncharacterized protein LOC106820897 isoform X1</fullName>
    </submittedName>
</protein>
<dbReference type="Proteomes" id="UP000695022">
    <property type="component" value="Unplaced"/>
</dbReference>
<name>A0ABM1F958_PRICU</name>
<gene>
    <name evidence="4" type="primary">LOC106820897</name>
</gene>
<evidence type="ECO:0000256" key="1">
    <source>
        <dbReference type="SAM" id="MobiDB-lite"/>
    </source>
</evidence>
<sequence>MHLCSGNIFNKHLDLSSDVWTNALARRRDGCVLSSIESHTESEAESNQNRSGQRQLPKRRRESPKKYTNMEWGRMEESDMSEHEEETQPFVMRRSPRKGKTPSNRRQSPTQGASNFLDSQKSPMRSPNLPNPPRRTEIITPVSFSTSSVRKQHNVNMPRSSGQLSAQFSSPSASDSVCRELGVGFRQPSHEIERGSTSITMDAATVARFFTYFEDMKRELAYLKKMVTQVHVAQNRTDDDHSDVEEQMFPLNDNDQLMALERELNDRKMRKKVLKFLCSIGGHNLGDALTRILNALMKPAISCNYTLHGKGKKKSFKALKLYSIICKTISKTKQFESVTLKEIDMLVGKWLTGSSDRDGGRNRRRERTAAAALPAAAGAPPAAAGLPPVSDTSDVD</sequence>
<reference evidence="4" key="1">
    <citation type="submission" date="2025-08" db="UniProtKB">
        <authorList>
            <consortium name="RefSeq"/>
        </authorList>
    </citation>
    <scope>IDENTIFICATION</scope>
</reference>
<dbReference type="Pfam" id="PF16064">
    <property type="entry name" value="DUF4806"/>
    <property type="match status" value="1"/>
</dbReference>
<dbReference type="GeneID" id="106820897"/>
<feature type="region of interest" description="Disordered" evidence="1">
    <location>
        <begin position="37"/>
        <end position="136"/>
    </location>
</feature>
<organism evidence="3 4">
    <name type="scientific">Priapulus caudatus</name>
    <name type="common">Priapulid worm</name>
    <dbReference type="NCBI Taxonomy" id="37621"/>
    <lineage>
        <taxon>Eukaryota</taxon>
        <taxon>Metazoa</taxon>
        <taxon>Ecdysozoa</taxon>
        <taxon>Scalidophora</taxon>
        <taxon>Priapulida</taxon>
        <taxon>Priapulimorpha</taxon>
        <taxon>Priapulimorphida</taxon>
        <taxon>Priapulidae</taxon>
        <taxon>Priapulus</taxon>
    </lineage>
</organism>
<dbReference type="InterPro" id="IPR032071">
    <property type="entry name" value="DUF4806"/>
</dbReference>
<feature type="compositionally biased region" description="Polar residues" evidence="1">
    <location>
        <begin position="45"/>
        <end position="54"/>
    </location>
</feature>
<proteinExistence type="predicted"/>